<dbReference type="InterPro" id="IPR025671">
    <property type="entry name" value="HXXEE"/>
</dbReference>
<dbReference type="OrthoDB" id="2591569at2"/>
<protein>
    <recommendedName>
        <fullName evidence="4">HXXEE domain-containing protein</fullName>
    </recommendedName>
</protein>
<sequence length="207" mass="24229">MNFLRKYWQDLGFAVALLVGFYLMINWESLPQLQVILWLSFVAILLHQFEEYRWPGYFAGLFNQVIFRSEAPERYPLNKQSAMIINLIIAYVFYLLPLLFPSIVWLGLAPVMMGFFQVIWHGVFANMKAKSLYNPGLFSSLFLHVPIGIWYLSYVNKHSLINPTDWIVGTIYFIVAVYILIVKGNMWLRNKSSLHSFSKKQLGPYRS</sequence>
<evidence type="ECO:0008006" key="4">
    <source>
        <dbReference type="Google" id="ProtNLM"/>
    </source>
</evidence>
<feature type="transmembrane region" description="Helical" evidence="1">
    <location>
        <begin position="77"/>
        <end position="96"/>
    </location>
</feature>
<dbReference type="Pfam" id="PF13787">
    <property type="entry name" value="HXXEE"/>
    <property type="match status" value="1"/>
</dbReference>
<name>A0A1V4H8A7_9BACL</name>
<feature type="transmembrane region" description="Helical" evidence="1">
    <location>
        <begin position="102"/>
        <end position="120"/>
    </location>
</feature>
<evidence type="ECO:0000313" key="2">
    <source>
        <dbReference type="EMBL" id="OPH47150.1"/>
    </source>
</evidence>
<gene>
    <name evidence="2" type="ORF">BC351_11635</name>
</gene>
<feature type="transmembrane region" description="Helical" evidence="1">
    <location>
        <begin position="7"/>
        <end position="25"/>
    </location>
</feature>
<evidence type="ECO:0000313" key="3">
    <source>
        <dbReference type="Proteomes" id="UP000190626"/>
    </source>
</evidence>
<accession>A0A1V4H8A7</accession>
<feature type="transmembrane region" description="Helical" evidence="1">
    <location>
        <begin position="31"/>
        <end position="49"/>
    </location>
</feature>
<reference evidence="3" key="1">
    <citation type="submission" date="2016-07" db="EMBL/GenBank/DDBJ databases">
        <authorList>
            <person name="Florea S."/>
            <person name="Webb J.S."/>
            <person name="Jaromczyk J."/>
            <person name="Schardl C.L."/>
        </authorList>
    </citation>
    <scope>NUCLEOTIDE SEQUENCE [LARGE SCALE GENOMIC DNA]</scope>
    <source>
        <strain evidence="3">CY1</strain>
    </source>
</reference>
<dbReference type="EMBL" id="MBTG01000066">
    <property type="protein sequence ID" value="OPH47150.1"/>
    <property type="molecule type" value="Genomic_DNA"/>
</dbReference>
<keyword evidence="1" id="KW-1133">Transmembrane helix</keyword>
<dbReference type="RefSeq" id="WP_079420862.1">
    <property type="nucleotide sequence ID" value="NZ_MBTG01000066.1"/>
</dbReference>
<dbReference type="AlphaFoldDB" id="A0A1V4H8A7"/>
<organism evidence="2 3">
    <name type="scientific">Paenibacillus ferrarius</name>
    <dbReference type="NCBI Taxonomy" id="1469647"/>
    <lineage>
        <taxon>Bacteria</taxon>
        <taxon>Bacillati</taxon>
        <taxon>Bacillota</taxon>
        <taxon>Bacilli</taxon>
        <taxon>Bacillales</taxon>
        <taxon>Paenibacillaceae</taxon>
        <taxon>Paenibacillus</taxon>
    </lineage>
</organism>
<proteinExistence type="predicted"/>
<dbReference type="Proteomes" id="UP000190626">
    <property type="component" value="Unassembled WGS sequence"/>
</dbReference>
<keyword evidence="1" id="KW-0472">Membrane</keyword>
<feature type="transmembrane region" description="Helical" evidence="1">
    <location>
        <begin position="166"/>
        <end position="188"/>
    </location>
</feature>
<evidence type="ECO:0000256" key="1">
    <source>
        <dbReference type="SAM" id="Phobius"/>
    </source>
</evidence>
<keyword evidence="3" id="KW-1185">Reference proteome</keyword>
<keyword evidence="1" id="KW-0812">Transmembrane</keyword>
<comment type="caution">
    <text evidence="2">The sequence shown here is derived from an EMBL/GenBank/DDBJ whole genome shotgun (WGS) entry which is preliminary data.</text>
</comment>
<dbReference type="STRING" id="1469647.BC351_11635"/>
<feature type="transmembrane region" description="Helical" evidence="1">
    <location>
        <begin position="132"/>
        <end position="154"/>
    </location>
</feature>